<dbReference type="PANTHER" id="PTHR12558">
    <property type="entry name" value="CELL DIVISION CYCLE 16,23,27"/>
    <property type="match status" value="1"/>
</dbReference>
<proteinExistence type="predicted"/>
<dbReference type="Pfam" id="PF13432">
    <property type="entry name" value="TPR_16"/>
    <property type="match status" value="2"/>
</dbReference>
<accession>A0AA95NFC3</accession>
<keyword evidence="4" id="KW-1185">Reference proteome</keyword>
<name>A0AA95NFC3_9BURK</name>
<dbReference type="EMBL" id="CP116346">
    <property type="protein sequence ID" value="WIT14265.1"/>
    <property type="molecule type" value="Genomic_DNA"/>
</dbReference>
<gene>
    <name evidence="3" type="ORF">PFX98_11765</name>
</gene>
<dbReference type="InterPro" id="IPR019734">
    <property type="entry name" value="TPR_rpt"/>
</dbReference>
<dbReference type="Proteomes" id="UP001177769">
    <property type="component" value="Chromosome"/>
</dbReference>
<feature type="repeat" description="TPR" evidence="1">
    <location>
        <begin position="184"/>
        <end position="217"/>
    </location>
</feature>
<dbReference type="RefSeq" id="WP_285235393.1">
    <property type="nucleotide sequence ID" value="NZ_CP116346.1"/>
</dbReference>
<evidence type="ECO:0000313" key="3">
    <source>
        <dbReference type="EMBL" id="WIT14265.1"/>
    </source>
</evidence>
<dbReference type="Pfam" id="PF13428">
    <property type="entry name" value="TPR_14"/>
    <property type="match status" value="1"/>
</dbReference>
<dbReference type="KEGG" id="pais:PFX98_11765"/>
<evidence type="ECO:0000256" key="1">
    <source>
        <dbReference type="PROSITE-ProRule" id="PRU00339"/>
    </source>
</evidence>
<dbReference type="PANTHER" id="PTHR12558:SF13">
    <property type="entry name" value="CELL DIVISION CYCLE PROTEIN 27 HOMOLOG"/>
    <property type="match status" value="1"/>
</dbReference>
<dbReference type="SUPFAM" id="SSF48452">
    <property type="entry name" value="TPR-like"/>
    <property type="match status" value="3"/>
</dbReference>
<reference evidence="3" key="1">
    <citation type="submission" date="2023-01" db="EMBL/GenBank/DDBJ databases">
        <title>Whole genome sequence of Paucibacter sp. S2-9 isolated from pond sediment.</title>
        <authorList>
            <person name="Jung J.Y."/>
        </authorList>
    </citation>
    <scope>NUCLEOTIDE SEQUENCE</scope>
    <source>
        <strain evidence="3">S2-9</strain>
    </source>
</reference>
<dbReference type="AlphaFoldDB" id="A0AA95NFC3"/>
<dbReference type="PROSITE" id="PS50005">
    <property type="entry name" value="TPR"/>
    <property type="match status" value="2"/>
</dbReference>
<evidence type="ECO:0000313" key="4">
    <source>
        <dbReference type="Proteomes" id="UP001177769"/>
    </source>
</evidence>
<sequence length="820" mass="89660">MRAAPHHKHLGSLMLLLAALQGLATPGVAAAVASTTAATATTSAPSRLAALLQRQDFRAAAPRLKPLLAKAAPSPAERALIYQWLWMREDMAELDRRTRLAANSAPVDLQYAGRLALETRDFERARQCFDGALQRASAAEGMAEGTAADKAAALKGLGQLAYQQRDFDASHQQLRASLAAAPTADGYQALADTLIRLGRTDDAIAAAEQAVKLNPYHEAAHYLLGNGYARQNYSQLAAADASAFQAATALVRQASDAFAAGRFEAARDHAFAALRRLPGLGRAHAVLAKALESQRMLQSVHRAADERRFAATPMPTVPAIERYVLNWAELSPRHQKRVALSVAPWQAFIPLLVEGGATHYIKPLYMKLSDTPGAKALKDARIEYDSRLWDDVRGMGGHHTVTGIEDVERSIFERYNTVLHELSHQVHGVLTADQWREIQELYRRAKERDAATGNGFLSRYAGGSVWEYFAEGANALDSPRRDAYDPREIVRERLASIDPELQALERRLMAKQDVQASLPIALVNGARQQLEDGELAPALTRFERALQVAPDDEVVLGAALYGISLKGERAPVDALATRALQRHPLSGGIKTAAAEALWHTGQPLAEVIAGLSARRDELKGEDQFRVDLALADYQRKQGDVDAALDSYAKVLAYQADSPEGLWGRAATLALAQRWDEAFAQYEKVLRLRTGLVPLRADYVRDLLRAGRTEAATIQLKEALLLDATDPNLRALDAWISLQGKDADAALRKTQAALAQFPWCDLALIVKAKAQQALGRHDEARATLAAIRRDGPAYLFRADKSEWVSVHELPAVEQRLLPQTP</sequence>
<organism evidence="3 4">
    <name type="scientific">Paucibacter sediminis</name>
    <dbReference type="NCBI Taxonomy" id="3019553"/>
    <lineage>
        <taxon>Bacteria</taxon>
        <taxon>Pseudomonadati</taxon>
        <taxon>Pseudomonadota</taxon>
        <taxon>Betaproteobacteria</taxon>
        <taxon>Burkholderiales</taxon>
        <taxon>Sphaerotilaceae</taxon>
        <taxon>Roseateles</taxon>
    </lineage>
</organism>
<dbReference type="InterPro" id="IPR011990">
    <property type="entry name" value="TPR-like_helical_dom_sf"/>
</dbReference>
<evidence type="ECO:0000256" key="2">
    <source>
        <dbReference type="SAM" id="SignalP"/>
    </source>
</evidence>
<keyword evidence="1" id="KW-0802">TPR repeat</keyword>
<feature type="signal peptide" evidence="2">
    <location>
        <begin position="1"/>
        <end position="24"/>
    </location>
</feature>
<dbReference type="SMART" id="SM00028">
    <property type="entry name" value="TPR"/>
    <property type="match status" value="6"/>
</dbReference>
<dbReference type="Pfam" id="PF14559">
    <property type="entry name" value="TPR_19"/>
    <property type="match status" value="1"/>
</dbReference>
<feature type="repeat" description="TPR" evidence="1">
    <location>
        <begin position="519"/>
        <end position="552"/>
    </location>
</feature>
<protein>
    <submittedName>
        <fullName evidence="3">Tetratricopeptide repeat protein</fullName>
    </submittedName>
</protein>
<feature type="chain" id="PRO_5041650706" evidence="2">
    <location>
        <begin position="25"/>
        <end position="820"/>
    </location>
</feature>
<dbReference type="Gene3D" id="1.25.40.10">
    <property type="entry name" value="Tetratricopeptide repeat domain"/>
    <property type="match status" value="3"/>
</dbReference>
<keyword evidence="2" id="KW-0732">Signal</keyword>